<keyword evidence="3" id="KW-1185">Reference proteome</keyword>
<dbReference type="EMBL" id="QNSF01000004">
    <property type="protein sequence ID" value="RBP94621.1"/>
    <property type="molecule type" value="Genomic_DNA"/>
</dbReference>
<accession>A0A366K236</accession>
<dbReference type="Proteomes" id="UP000252731">
    <property type="component" value="Unassembled WGS sequence"/>
</dbReference>
<feature type="region of interest" description="Disordered" evidence="1">
    <location>
        <begin position="1"/>
        <end position="54"/>
    </location>
</feature>
<reference evidence="2 3" key="1">
    <citation type="submission" date="2018-06" db="EMBL/GenBank/DDBJ databases">
        <title>Freshwater and sediment microbial communities from various areas in North America, analyzing microbe dynamics in response to fracking.</title>
        <authorList>
            <person name="Lamendella R."/>
        </authorList>
    </citation>
    <scope>NUCLEOTIDE SEQUENCE [LARGE SCALE GENOMIC DNA]</scope>
    <source>
        <strain evidence="2 3">14_TX</strain>
    </source>
</reference>
<evidence type="ECO:0000313" key="2">
    <source>
        <dbReference type="EMBL" id="RBP94621.1"/>
    </source>
</evidence>
<dbReference type="AlphaFoldDB" id="A0A366K236"/>
<name>A0A366K236_CYTFI</name>
<evidence type="ECO:0000256" key="1">
    <source>
        <dbReference type="SAM" id="MobiDB-lite"/>
    </source>
</evidence>
<organism evidence="2 3">
    <name type="scientific">Cytobacillus firmus</name>
    <name type="common">Bacillus firmus</name>
    <dbReference type="NCBI Taxonomy" id="1399"/>
    <lineage>
        <taxon>Bacteria</taxon>
        <taxon>Bacillati</taxon>
        <taxon>Bacillota</taxon>
        <taxon>Bacilli</taxon>
        <taxon>Bacillales</taxon>
        <taxon>Bacillaceae</taxon>
        <taxon>Cytobacillus</taxon>
    </lineage>
</organism>
<proteinExistence type="predicted"/>
<comment type="caution">
    <text evidence="2">The sequence shown here is derived from an EMBL/GenBank/DDBJ whole genome shotgun (WGS) entry which is preliminary data.</text>
</comment>
<protein>
    <submittedName>
        <fullName evidence="2">Uncharacterized protein</fullName>
    </submittedName>
</protein>
<sequence length="54" mass="5628">MLPHFLSGGVFPGKLIQRPSGVAGQVRPHKRVVSGDSPPAESEHPGAEINGQNS</sequence>
<gene>
    <name evidence="2" type="ORF">DFO70_104262</name>
</gene>
<evidence type="ECO:0000313" key="3">
    <source>
        <dbReference type="Proteomes" id="UP000252731"/>
    </source>
</evidence>